<keyword evidence="6" id="KW-1185">Reference proteome</keyword>
<accession>A0ABW1ZDQ5</accession>
<dbReference type="EMBL" id="JBHSWI010000001">
    <property type="protein sequence ID" value="MFC6647199.1"/>
    <property type="molecule type" value="Genomic_DNA"/>
</dbReference>
<proteinExistence type="predicted"/>
<evidence type="ECO:0000313" key="6">
    <source>
        <dbReference type="Proteomes" id="UP001596391"/>
    </source>
</evidence>
<protein>
    <submittedName>
        <fullName evidence="5">GntR family transcriptional regulator</fullName>
    </submittedName>
</protein>
<dbReference type="SMART" id="SM00345">
    <property type="entry name" value="HTH_GNTR"/>
    <property type="match status" value="1"/>
</dbReference>
<dbReference type="SUPFAM" id="SSF48008">
    <property type="entry name" value="GntR ligand-binding domain-like"/>
    <property type="match status" value="1"/>
</dbReference>
<reference evidence="6" key="1">
    <citation type="journal article" date="2019" name="Int. J. Syst. Evol. Microbiol.">
        <title>The Global Catalogue of Microorganisms (GCM) 10K type strain sequencing project: providing services to taxonomists for standard genome sequencing and annotation.</title>
        <authorList>
            <consortium name="The Broad Institute Genomics Platform"/>
            <consortium name="The Broad Institute Genome Sequencing Center for Infectious Disease"/>
            <person name="Wu L."/>
            <person name="Ma J."/>
        </authorList>
    </citation>
    <scope>NUCLEOTIDE SEQUENCE [LARGE SCALE GENOMIC DNA]</scope>
    <source>
        <strain evidence="6">CGMCC 1.16026</strain>
    </source>
</reference>
<dbReference type="PROSITE" id="PS50949">
    <property type="entry name" value="HTH_GNTR"/>
    <property type="match status" value="1"/>
</dbReference>
<evidence type="ECO:0000256" key="3">
    <source>
        <dbReference type="ARBA" id="ARBA00023163"/>
    </source>
</evidence>
<dbReference type="InterPro" id="IPR008920">
    <property type="entry name" value="TF_FadR/GntR_C"/>
</dbReference>
<dbReference type="InterPro" id="IPR036390">
    <property type="entry name" value="WH_DNA-bd_sf"/>
</dbReference>
<organism evidence="5 6">
    <name type="scientific">Granulicella cerasi</name>
    <dbReference type="NCBI Taxonomy" id="741063"/>
    <lineage>
        <taxon>Bacteria</taxon>
        <taxon>Pseudomonadati</taxon>
        <taxon>Acidobacteriota</taxon>
        <taxon>Terriglobia</taxon>
        <taxon>Terriglobales</taxon>
        <taxon>Acidobacteriaceae</taxon>
        <taxon>Granulicella</taxon>
    </lineage>
</organism>
<dbReference type="Gene3D" id="1.20.120.530">
    <property type="entry name" value="GntR ligand-binding domain-like"/>
    <property type="match status" value="1"/>
</dbReference>
<evidence type="ECO:0000256" key="1">
    <source>
        <dbReference type="ARBA" id="ARBA00023015"/>
    </source>
</evidence>
<keyword evidence="3" id="KW-0804">Transcription</keyword>
<dbReference type="Gene3D" id="1.10.10.10">
    <property type="entry name" value="Winged helix-like DNA-binding domain superfamily/Winged helix DNA-binding domain"/>
    <property type="match status" value="1"/>
</dbReference>
<evidence type="ECO:0000256" key="2">
    <source>
        <dbReference type="ARBA" id="ARBA00023125"/>
    </source>
</evidence>
<dbReference type="Proteomes" id="UP001596391">
    <property type="component" value="Unassembled WGS sequence"/>
</dbReference>
<dbReference type="Pfam" id="PF07729">
    <property type="entry name" value="FCD"/>
    <property type="match status" value="1"/>
</dbReference>
<dbReference type="PANTHER" id="PTHR43537">
    <property type="entry name" value="TRANSCRIPTIONAL REGULATOR, GNTR FAMILY"/>
    <property type="match status" value="1"/>
</dbReference>
<dbReference type="InterPro" id="IPR036388">
    <property type="entry name" value="WH-like_DNA-bd_sf"/>
</dbReference>
<name>A0ABW1ZDQ5_9BACT</name>
<evidence type="ECO:0000313" key="5">
    <source>
        <dbReference type="EMBL" id="MFC6647199.1"/>
    </source>
</evidence>
<dbReference type="RefSeq" id="WP_263370890.1">
    <property type="nucleotide sequence ID" value="NZ_JAGSYD010000002.1"/>
</dbReference>
<dbReference type="PANTHER" id="PTHR43537:SF5">
    <property type="entry name" value="UXU OPERON TRANSCRIPTIONAL REGULATOR"/>
    <property type="match status" value="1"/>
</dbReference>
<gene>
    <name evidence="5" type="ORF">ACFQBQ_16805</name>
</gene>
<dbReference type="InterPro" id="IPR011711">
    <property type="entry name" value="GntR_C"/>
</dbReference>
<dbReference type="SUPFAM" id="SSF46785">
    <property type="entry name" value="Winged helix' DNA-binding domain"/>
    <property type="match status" value="1"/>
</dbReference>
<dbReference type="InterPro" id="IPR000524">
    <property type="entry name" value="Tscrpt_reg_HTH_GntR"/>
</dbReference>
<dbReference type="SMART" id="SM00895">
    <property type="entry name" value="FCD"/>
    <property type="match status" value="1"/>
</dbReference>
<evidence type="ECO:0000259" key="4">
    <source>
        <dbReference type="PROSITE" id="PS50949"/>
    </source>
</evidence>
<sequence>MKTPTKPKTRESMADLVTQYLHEQIVSGVLAPGDRITELHIAREFQTSQGPVREAIRRLEGMGLLSTERFKRSTVKVITDSEIQEAYAVRAVLEQLAAEECAKSPNLAVEELRDLAEQARRWAAKGDRSRYVRANAAFHRRIVEQSGNKTLLQAWDVLNLELRSGARIKGAPEEDLMRNQEMHWEILDAIEGKLAAKAGRLLRRHVLQFIRKRSS</sequence>
<feature type="domain" description="HTH gntR-type" evidence="4">
    <location>
        <begin position="11"/>
        <end position="78"/>
    </location>
</feature>
<comment type="caution">
    <text evidence="5">The sequence shown here is derived from an EMBL/GenBank/DDBJ whole genome shotgun (WGS) entry which is preliminary data.</text>
</comment>
<keyword evidence="2" id="KW-0238">DNA-binding</keyword>
<dbReference type="Pfam" id="PF00392">
    <property type="entry name" value="GntR"/>
    <property type="match status" value="1"/>
</dbReference>
<keyword evidence="1" id="KW-0805">Transcription regulation</keyword>